<feature type="disulfide bond" evidence="14">
    <location>
        <begin position="847"/>
        <end position="856"/>
    </location>
</feature>
<dbReference type="PROSITE" id="PS50027">
    <property type="entry name" value="EGF_LAM_2"/>
    <property type="match status" value="8"/>
</dbReference>
<feature type="domain" description="Laminin EGF-like" evidence="17">
    <location>
        <begin position="388"/>
        <end position="445"/>
    </location>
</feature>
<feature type="domain" description="Laminin EGF-like" evidence="17">
    <location>
        <begin position="874"/>
        <end position="924"/>
    </location>
</feature>
<feature type="disulfide bond" evidence="14">
    <location>
        <begin position="730"/>
        <end position="742"/>
    </location>
</feature>
<feature type="domain" description="Laminin EGF-like" evidence="17">
    <location>
        <begin position="446"/>
        <end position="498"/>
    </location>
</feature>
<evidence type="ECO:0000259" key="17">
    <source>
        <dbReference type="PROSITE" id="PS50027"/>
    </source>
</evidence>
<feature type="disulfide bond" evidence="14">
    <location>
        <begin position="355"/>
        <end position="364"/>
    </location>
</feature>
<dbReference type="InterPro" id="IPR000742">
    <property type="entry name" value="EGF"/>
</dbReference>
<dbReference type="FunFam" id="2.10.25.10:FF:000074">
    <property type="entry name" value="Laminin subunit alpha"/>
    <property type="match status" value="1"/>
</dbReference>
<feature type="disulfide bond" evidence="14">
    <location>
        <begin position="778"/>
        <end position="790"/>
    </location>
</feature>
<feature type="disulfide bond" evidence="14">
    <location>
        <begin position="469"/>
        <end position="478"/>
    </location>
</feature>
<evidence type="ECO:0000256" key="15">
    <source>
        <dbReference type="SAM" id="Coils"/>
    </source>
</evidence>
<keyword evidence="5 16" id="KW-0732">Signal</keyword>
<dbReference type="Gene3D" id="2.170.300.10">
    <property type="entry name" value="Tie2 ligand-binding domain superfamily"/>
    <property type="match status" value="1"/>
</dbReference>
<dbReference type="InterPro" id="IPR008211">
    <property type="entry name" value="Laminin_N"/>
</dbReference>
<dbReference type="Gene3D" id="2.60.120.260">
    <property type="entry name" value="Galactose-binding domain-like"/>
    <property type="match status" value="1"/>
</dbReference>
<evidence type="ECO:0000259" key="18">
    <source>
        <dbReference type="PROSITE" id="PS51116"/>
    </source>
</evidence>
<sequence>MRSTICVLCFMFLRKTLLTYAQNNDYSCYDFLYNPRVCLPGPIDIAENHEINVDDKYTCGTPTTKYCRSAEPSGCFICNASSTMNSHPVRHMTDKDFPLNFWDFGYKPTWWQSITWWDAKQMNILTDGTLKINLTLSMNKSYDLTGSIQLTFYSSKPHAFVIERSSDFGNSWKPYRYYADQCALRFPRIKLESQRNDEREVYCIEHQSLDAVQGSQVKFEPSYTKDNFWSKDIQDYITATDFRISLQYPWTDNNEKINQESFLNKYYYDITDVQIHGRCHCNGHAPYCDSNKQCFCQHNTAGTDCEKCIPLFNNKPWKPAEASNKPNPCEACNCNNHAGSCHYNETLEHGVCDECRNGTTGYHCERCDDFHYRNISLPINDERVCIACDCFLPGTTNNGKCLQNSTINQAAGQCPCKPNVFGMRCDECKDGYFGLRLSPDGNCEACNCSINGTIQGETNCDQQTGKCRCKPTIGGRTCSQCQPGYFNFPETLTDECEECDCKIGGSYNETCDQETGSCYCRFGISGRHCDQITSGTYVPSFNHYILEAEQGGGLLERISDIDGYGQRFSGYGYALVNASGSVELTFTPDMTRLFHIQIRYKELVHPQNITMELHFSNTGSTIQLISTANILQRGSDKMILAKVILVSGGNYTFKITNIDTNDQSMMLDSLVLLPDYEGVDLHRNSGPSVEELIANCWNESLSSMTFEVTEGCKDVVFSTNIEIYDGSQECKCDTIGSWNTTCETYGGQCYCKEGVMGRKCDQCMAGYFNFTTNGCQKCECDSTGSTDFACNVESGQCSCKKNIITRTCSQCQTNYFGFGTLEGCRDCGCNMNGSSSLQCLDNGICVCKESTQGQKCDRCQINYYGFSGTGCSRCGCNEDGSVSLQCDQDTGKCSCKSNVIIEKCSSCKTGYFNLMKENHQGCQECFCFNKTDTCSSASGYELRPIPSDLFDWTQINGGNFETSEAGITFNMTGGYFVLSAPQEYLGNRLYILQQELTLEFNFDYQTSVSVNRSVSLILIGGTDNFFLSYTINNITSGVGQKASIRIDAENADLDSWKIQAILADLESLQIQFQGTKGDVGIFQKLTMMKVVPVGNDAGDFGGVEHCQCPQNYTGVSCQTCSSGYTREKLINGPFDRCVLCSCNARSTDCNPETGICSNCQHGTEGDHCERCQPNVEEPDCEQCSPGFYGYNNPSFVGCKACDCIAVNTINNRTDVCDLTTGQCPCKEDIGGRRCDRCAENAVNISHACTACSLCHGLIQDEVHLLRQQIKTFQLMVQNATRAAHLVSNDTFPELLTNLSSTVLRILSEVNSTAQLEHELYQEFDNLGDTLEELETRLEINITQRVNIIRAQSSNIMTHENQTRDTMNTIHDFLWFSVYIINTELTPKSGNASILLKQLQDLADNFTSIATKRISSYAPVLLNIDQLFNASNQILVKTAAITNISMNIDSNLTNTKSELTDFSRAVSGQRMLSSSLYNTSLEILNLSKDLLANITRTGDEIQDLDVNSAKTILNDLQSRNETLYQSLYRLKDHLQNLQETFTSLMFDSKRSLNHSSMVLKSANTTVKETETLHKQVSQIREGVLNASKVSNTTFGTAQRMLVVLMDYENAIINSSQSLKDSMAQLDKLNKSSIETIEYVKSMKLQVTDIFGNVSKVFNKSTDLQSRTNEQRQDALNVLTTFRDLEKKPVFKTNMTEIRAMFRKINSIGYEGYALSVRCNATSSQVLNLTKQAKDSLKWASEAKSDQLKQAGDVLRLFEEMEKIGVLNSTHFTELNNEINQSRDVFQQMSLTHALMALRKARDDQKIKIESQRQSAKEMKEEIGQLRQLYEQMKNTKGCG</sequence>
<keyword evidence="12" id="KW-0966">Cell projection</keyword>
<evidence type="ECO:0000256" key="10">
    <source>
        <dbReference type="ARBA" id="ARBA00023157"/>
    </source>
</evidence>
<feature type="disulfide bond" evidence="14">
    <location>
        <begin position="895"/>
        <end position="904"/>
    </location>
</feature>
<dbReference type="Proteomes" id="UP000594262">
    <property type="component" value="Unplaced"/>
</dbReference>
<evidence type="ECO:0000256" key="1">
    <source>
        <dbReference type="ARBA" id="ARBA00004302"/>
    </source>
</evidence>
<evidence type="ECO:0000256" key="14">
    <source>
        <dbReference type="PROSITE-ProRule" id="PRU00460"/>
    </source>
</evidence>
<dbReference type="GeneID" id="136809891"/>
<evidence type="ECO:0000256" key="4">
    <source>
        <dbReference type="ARBA" id="ARBA00022530"/>
    </source>
</evidence>
<evidence type="ECO:0000256" key="5">
    <source>
        <dbReference type="ARBA" id="ARBA00022729"/>
    </source>
</evidence>
<evidence type="ECO:0000256" key="3">
    <source>
        <dbReference type="ARBA" id="ARBA00022525"/>
    </source>
</evidence>
<evidence type="ECO:0000256" key="9">
    <source>
        <dbReference type="ARBA" id="ARBA00023054"/>
    </source>
</evidence>
<feature type="disulfide bond" evidence="14">
    <location>
        <begin position="732"/>
        <end position="749"/>
    </location>
</feature>
<feature type="chain" id="PRO_5029749751" evidence="16">
    <location>
        <begin position="22"/>
        <end position="1838"/>
    </location>
</feature>
<proteinExistence type="predicted"/>
<evidence type="ECO:0000313" key="21">
    <source>
        <dbReference type="Proteomes" id="UP000594262"/>
    </source>
</evidence>
<keyword evidence="10 14" id="KW-1015">Disulfide bond</keyword>
<dbReference type="Pfam" id="PF24973">
    <property type="entry name" value="EGF_LMN_ATRN"/>
    <property type="match status" value="1"/>
</dbReference>
<evidence type="ECO:0000313" key="20">
    <source>
        <dbReference type="EnsemblMetazoa" id="CLYHEMP011903.1"/>
    </source>
</evidence>
<evidence type="ECO:0000256" key="8">
    <source>
        <dbReference type="ARBA" id="ARBA00022889"/>
    </source>
</evidence>
<evidence type="ECO:0000256" key="6">
    <source>
        <dbReference type="ARBA" id="ARBA00022737"/>
    </source>
</evidence>
<name>A0A7M5V986_9CNID</name>
<dbReference type="GO" id="GO:0005604">
    <property type="term" value="C:basement membrane"/>
    <property type="evidence" value="ECO:0007669"/>
    <property type="project" value="UniProtKB-SubCell"/>
</dbReference>
<reference evidence="20" key="1">
    <citation type="submission" date="2021-01" db="UniProtKB">
        <authorList>
            <consortium name="EnsemblMetazoa"/>
        </authorList>
    </citation>
    <scope>IDENTIFICATION</scope>
</reference>
<dbReference type="EnsemblMetazoa" id="CLYHEMT011903.1">
    <property type="protein sequence ID" value="CLYHEMP011903.1"/>
    <property type="gene ID" value="CLYHEMG011903"/>
</dbReference>
<dbReference type="RefSeq" id="XP_066922554.1">
    <property type="nucleotide sequence ID" value="XM_067066453.1"/>
</dbReference>
<dbReference type="PROSITE" id="PS51116">
    <property type="entry name" value="LAMININ_IVB"/>
    <property type="match status" value="1"/>
</dbReference>
<organism evidence="20 21">
    <name type="scientific">Clytia hemisphaerica</name>
    <dbReference type="NCBI Taxonomy" id="252671"/>
    <lineage>
        <taxon>Eukaryota</taxon>
        <taxon>Metazoa</taxon>
        <taxon>Cnidaria</taxon>
        <taxon>Hydrozoa</taxon>
        <taxon>Hydroidolina</taxon>
        <taxon>Leptothecata</taxon>
        <taxon>Obeliida</taxon>
        <taxon>Clytiidae</taxon>
        <taxon>Clytia</taxon>
    </lineage>
</organism>
<dbReference type="CDD" id="cd00055">
    <property type="entry name" value="EGF_Lam"/>
    <property type="match status" value="11"/>
</dbReference>
<dbReference type="Pfam" id="PF00053">
    <property type="entry name" value="EGF_laminin"/>
    <property type="match status" value="11"/>
</dbReference>
<dbReference type="InterPro" id="IPR013015">
    <property type="entry name" value="Laminin_IV_B"/>
</dbReference>
<dbReference type="OrthoDB" id="9981301at2759"/>
<evidence type="ECO:0000256" key="7">
    <source>
        <dbReference type="ARBA" id="ARBA00022869"/>
    </source>
</evidence>
<feature type="domain" description="Laminin IV type B" evidence="18">
    <location>
        <begin position="538"/>
        <end position="724"/>
    </location>
</feature>
<dbReference type="GO" id="GO:0009888">
    <property type="term" value="P:tissue development"/>
    <property type="evidence" value="ECO:0007669"/>
    <property type="project" value="TreeGrafter"/>
</dbReference>
<dbReference type="Pfam" id="PF00052">
    <property type="entry name" value="Laminin_B"/>
    <property type="match status" value="1"/>
</dbReference>
<protein>
    <submittedName>
        <fullName evidence="20">Uncharacterized protein</fullName>
    </submittedName>
</protein>
<feature type="disulfide bond" evidence="14">
    <location>
        <begin position="751"/>
        <end position="760"/>
    </location>
</feature>
<feature type="disulfide bond" evidence="14">
    <location>
        <begin position="827"/>
        <end position="839"/>
    </location>
</feature>
<keyword evidence="11" id="KW-0325">Glycoprotein</keyword>
<feature type="disulfide bond" evidence="14">
    <location>
        <begin position="799"/>
        <end position="808"/>
    </location>
</feature>
<dbReference type="InterPro" id="IPR002049">
    <property type="entry name" value="LE_dom"/>
</dbReference>
<feature type="coiled-coil region" evidence="15">
    <location>
        <begin position="1800"/>
        <end position="1834"/>
    </location>
</feature>
<dbReference type="SUPFAM" id="SSF57196">
    <property type="entry name" value="EGF/Laminin"/>
    <property type="match status" value="9"/>
</dbReference>
<feature type="disulfide bond" evidence="14">
    <location>
        <begin position="876"/>
        <end position="893"/>
    </location>
</feature>
<dbReference type="InterPro" id="IPR000034">
    <property type="entry name" value="Laminin_IV"/>
</dbReference>
<evidence type="ECO:0000256" key="11">
    <source>
        <dbReference type="ARBA" id="ARBA00023180"/>
    </source>
</evidence>
<dbReference type="PROSITE" id="PS51117">
    <property type="entry name" value="LAMININ_NTER"/>
    <property type="match status" value="1"/>
</dbReference>
<dbReference type="Gene3D" id="2.10.25.10">
    <property type="entry name" value="Laminin"/>
    <property type="match status" value="9"/>
</dbReference>
<keyword evidence="8" id="KW-0130">Cell adhesion</keyword>
<feature type="domain" description="Laminin EGF-like" evidence="17">
    <location>
        <begin position="1140"/>
        <end position="1200"/>
    </location>
</feature>
<dbReference type="PANTHER" id="PTHR10574:SF440">
    <property type="entry name" value="LAMININ EGF-LIKE DOMAIN-CONTAINING PROTEIN"/>
    <property type="match status" value="1"/>
</dbReference>
<dbReference type="GO" id="GO:0007155">
    <property type="term" value="P:cell adhesion"/>
    <property type="evidence" value="ECO:0007669"/>
    <property type="project" value="UniProtKB-KW"/>
</dbReference>
<dbReference type="FunFam" id="2.10.25.10:FF:000188">
    <property type="entry name" value="Laminin subunit gamma 2"/>
    <property type="match status" value="1"/>
</dbReference>
<keyword evidence="13 14" id="KW-0424">Laminin EGF-like domain</keyword>
<dbReference type="InterPro" id="IPR056863">
    <property type="entry name" value="LMN_ATRN_NET-like_EGF"/>
</dbReference>
<dbReference type="PRINTS" id="PR00011">
    <property type="entry name" value="EGFLAMININ"/>
</dbReference>
<feature type="domain" description="Laminin EGF-like" evidence="17">
    <location>
        <begin position="827"/>
        <end position="873"/>
    </location>
</feature>
<dbReference type="PANTHER" id="PTHR10574">
    <property type="entry name" value="NETRIN/LAMININ-RELATED"/>
    <property type="match status" value="1"/>
</dbReference>
<evidence type="ECO:0000256" key="2">
    <source>
        <dbReference type="ARBA" id="ARBA00004316"/>
    </source>
</evidence>
<feature type="disulfide bond" evidence="14">
    <location>
        <begin position="780"/>
        <end position="797"/>
    </location>
</feature>
<feature type="domain" description="Laminin EGF-like" evidence="17">
    <location>
        <begin position="332"/>
        <end position="387"/>
    </location>
</feature>
<keyword evidence="6" id="KW-0677">Repeat</keyword>
<dbReference type="GO" id="GO:0009887">
    <property type="term" value="P:animal organ morphogenesis"/>
    <property type="evidence" value="ECO:0007669"/>
    <property type="project" value="TreeGrafter"/>
</dbReference>
<feature type="disulfide bond" evidence="14">
    <location>
        <begin position="874"/>
        <end position="886"/>
    </location>
</feature>
<feature type="domain" description="Laminin EGF-like" evidence="17">
    <location>
        <begin position="778"/>
        <end position="826"/>
    </location>
</feature>
<evidence type="ECO:0000256" key="12">
    <source>
        <dbReference type="ARBA" id="ARBA00023273"/>
    </source>
</evidence>
<dbReference type="GO" id="GO:0042995">
    <property type="term" value="C:cell projection"/>
    <property type="evidence" value="ECO:0007669"/>
    <property type="project" value="UniProtKB-SubCell"/>
</dbReference>
<comment type="subcellular location">
    <subcellularLocation>
        <location evidence="2">Cell projection</location>
    </subcellularLocation>
    <subcellularLocation>
        <location evidence="1">Secreted</location>
        <location evidence="1">Extracellular space</location>
        <location evidence="1">Extracellular matrix</location>
        <location evidence="1">Basement membrane</location>
    </subcellularLocation>
</comment>
<dbReference type="FunFam" id="2.10.25.10:FF:000090">
    <property type="entry name" value="laminin subunit alpha"/>
    <property type="match status" value="2"/>
</dbReference>
<keyword evidence="21" id="KW-1185">Reference proteome</keyword>
<evidence type="ECO:0000259" key="19">
    <source>
        <dbReference type="PROSITE" id="PS51117"/>
    </source>
</evidence>
<feature type="disulfide bond" evidence="14">
    <location>
        <begin position="416"/>
        <end position="425"/>
    </location>
</feature>
<comment type="caution">
    <text evidence="14">Lacks conserved residue(s) required for the propagation of feature annotation.</text>
</comment>
<keyword evidence="7" id="KW-0084">Basement membrane</keyword>
<dbReference type="FunFam" id="2.10.25.10:FF:000224">
    <property type="entry name" value="Usherin"/>
    <property type="match status" value="1"/>
</dbReference>
<dbReference type="Pfam" id="PF00055">
    <property type="entry name" value="Laminin_N"/>
    <property type="match status" value="1"/>
</dbReference>
<feature type="domain" description="Laminin N-terminal" evidence="19">
    <location>
        <begin position="34"/>
        <end position="278"/>
    </location>
</feature>
<feature type="domain" description="Laminin EGF-like" evidence="17">
    <location>
        <begin position="730"/>
        <end position="777"/>
    </location>
</feature>
<dbReference type="SMART" id="SM00181">
    <property type="entry name" value="EGF"/>
    <property type="match status" value="6"/>
</dbReference>
<feature type="disulfide bond" evidence="14">
    <location>
        <begin position="1159"/>
        <end position="1168"/>
    </location>
</feature>
<evidence type="ECO:0000256" key="13">
    <source>
        <dbReference type="ARBA" id="ARBA00023292"/>
    </source>
</evidence>
<feature type="signal peptide" evidence="16">
    <location>
        <begin position="1"/>
        <end position="21"/>
    </location>
</feature>
<dbReference type="FunFam" id="2.10.25.10:FF:000011">
    <property type="entry name" value="Cadherin EGF LAG seven-pass G-type receptor"/>
    <property type="match status" value="1"/>
</dbReference>
<accession>A0A7M5V986</accession>
<keyword evidence="3" id="KW-0964">Secreted</keyword>
<dbReference type="InterPro" id="IPR050440">
    <property type="entry name" value="Laminin/Netrin_ECM"/>
</dbReference>
<dbReference type="SMART" id="SM00180">
    <property type="entry name" value="EGF_Lam"/>
    <property type="match status" value="11"/>
</dbReference>
<keyword evidence="4" id="KW-0272">Extracellular matrix</keyword>
<dbReference type="SMART" id="SM00136">
    <property type="entry name" value="LamNT"/>
    <property type="match status" value="1"/>
</dbReference>
<dbReference type="PROSITE" id="PS01248">
    <property type="entry name" value="EGF_LAM_1"/>
    <property type="match status" value="3"/>
</dbReference>
<keyword evidence="9 15" id="KW-0175">Coiled coil</keyword>
<evidence type="ECO:0000256" key="16">
    <source>
        <dbReference type="SAM" id="SignalP"/>
    </source>
</evidence>